<gene>
    <name evidence="1" type="ORF">ACFQ3T_04020</name>
</gene>
<protein>
    <submittedName>
        <fullName evidence="1">DUF4192 domain-containing protein</fullName>
    </submittedName>
</protein>
<organism evidence="1 2">
    <name type="scientific">Saccharothrix hoggarensis</name>
    <dbReference type="NCBI Taxonomy" id="913853"/>
    <lineage>
        <taxon>Bacteria</taxon>
        <taxon>Bacillati</taxon>
        <taxon>Actinomycetota</taxon>
        <taxon>Actinomycetes</taxon>
        <taxon>Pseudonocardiales</taxon>
        <taxon>Pseudonocardiaceae</taxon>
        <taxon>Saccharothrix</taxon>
    </lineage>
</organism>
<proteinExistence type="predicted"/>
<dbReference type="EMBL" id="JBHTLK010000010">
    <property type="protein sequence ID" value="MFD1146282.1"/>
    <property type="molecule type" value="Genomic_DNA"/>
</dbReference>
<dbReference type="Pfam" id="PF13830">
    <property type="entry name" value="DUF4192"/>
    <property type="match status" value="1"/>
</dbReference>
<evidence type="ECO:0000313" key="2">
    <source>
        <dbReference type="Proteomes" id="UP001597168"/>
    </source>
</evidence>
<accession>A0ABW3QEP4</accession>
<sequence>MTKLLPPPPPPPAARLVDAGNVIAAVPHLLGFHPADSLVVLVLRAGDVAMGLRVDLPSPARPGRVAKLIAGPLARCRDATAVVVVVGGGSGDPPEHLPHAAVVDEVDDALHAARVPLVLAVWTRAVVKGEAWFDYHDAGTHGTVTDPTSTALAAASAADGFVTHASREAMAELLAPDPPEALSRRAALLNRRAANAPPVADGAVPPSHLDLIHAEVVRAAGRKRSLTDDEVADLAHALSNPWTRDASLGYCVGEHALGAEVLWTELTRASPAPERAEPATLLAFSAYIRGQGTLASLALERAEEAHPGHRLTELLRAALNTGLPPEQLRELAEHAAGATWTTPPSP</sequence>
<reference evidence="2" key="1">
    <citation type="journal article" date="2019" name="Int. J. Syst. Evol. Microbiol.">
        <title>The Global Catalogue of Microorganisms (GCM) 10K type strain sequencing project: providing services to taxonomists for standard genome sequencing and annotation.</title>
        <authorList>
            <consortium name="The Broad Institute Genomics Platform"/>
            <consortium name="The Broad Institute Genome Sequencing Center for Infectious Disease"/>
            <person name="Wu L."/>
            <person name="Ma J."/>
        </authorList>
    </citation>
    <scope>NUCLEOTIDE SEQUENCE [LARGE SCALE GENOMIC DNA]</scope>
    <source>
        <strain evidence="2">CCUG 60214</strain>
    </source>
</reference>
<comment type="caution">
    <text evidence="1">The sequence shown here is derived from an EMBL/GenBank/DDBJ whole genome shotgun (WGS) entry which is preliminary data.</text>
</comment>
<keyword evidence="2" id="KW-1185">Reference proteome</keyword>
<dbReference type="RefSeq" id="WP_380719873.1">
    <property type="nucleotide sequence ID" value="NZ_JBHTLK010000010.1"/>
</dbReference>
<evidence type="ECO:0000313" key="1">
    <source>
        <dbReference type="EMBL" id="MFD1146282.1"/>
    </source>
</evidence>
<dbReference type="Proteomes" id="UP001597168">
    <property type="component" value="Unassembled WGS sequence"/>
</dbReference>
<dbReference type="InterPro" id="IPR025447">
    <property type="entry name" value="DUF4192"/>
</dbReference>
<name>A0ABW3QEP4_9PSEU</name>